<dbReference type="WBParaSite" id="TREG1_47870.1">
    <property type="protein sequence ID" value="TREG1_47870.1"/>
    <property type="gene ID" value="TREG1_47870"/>
</dbReference>
<sequence>MSTRKVHSPGPNDIIYWRYHWKKTDPVMMARKIGTVNWVLLRDKLNEMNQTHDKETDPHALRAQIIASQVENMTRQSIPSHQDYEKDEKSVDKINTKSTAYCGGPYTKGMTPEERKQFFRTKLNQKAREGFRFWLTECPKPTKFGHYSMGAKYTFLGLCNAPRS</sequence>
<evidence type="ECO:0000313" key="1">
    <source>
        <dbReference type="Proteomes" id="UP000050795"/>
    </source>
</evidence>
<evidence type="ECO:0000313" key="2">
    <source>
        <dbReference type="WBParaSite" id="TREG1_47870.1"/>
    </source>
</evidence>
<proteinExistence type="predicted"/>
<dbReference type="AlphaFoldDB" id="A0AA85JVF3"/>
<accession>A0AA85JVF3</accession>
<organism evidence="1 2">
    <name type="scientific">Trichobilharzia regenti</name>
    <name type="common">Nasal bird schistosome</name>
    <dbReference type="NCBI Taxonomy" id="157069"/>
    <lineage>
        <taxon>Eukaryota</taxon>
        <taxon>Metazoa</taxon>
        <taxon>Spiralia</taxon>
        <taxon>Lophotrochozoa</taxon>
        <taxon>Platyhelminthes</taxon>
        <taxon>Trematoda</taxon>
        <taxon>Digenea</taxon>
        <taxon>Strigeidida</taxon>
        <taxon>Schistosomatoidea</taxon>
        <taxon>Schistosomatidae</taxon>
        <taxon>Trichobilharzia</taxon>
    </lineage>
</organism>
<reference evidence="2" key="2">
    <citation type="submission" date="2023-11" db="UniProtKB">
        <authorList>
            <consortium name="WormBaseParasite"/>
        </authorList>
    </citation>
    <scope>IDENTIFICATION</scope>
</reference>
<protein>
    <submittedName>
        <fullName evidence="2">Uncharacterized protein</fullName>
    </submittedName>
</protein>
<dbReference type="Proteomes" id="UP000050795">
    <property type="component" value="Unassembled WGS sequence"/>
</dbReference>
<keyword evidence="1" id="KW-1185">Reference proteome</keyword>
<name>A0AA85JVF3_TRIRE</name>
<reference evidence="1" key="1">
    <citation type="submission" date="2022-06" db="EMBL/GenBank/DDBJ databases">
        <authorList>
            <person name="Berger JAMES D."/>
            <person name="Berger JAMES D."/>
        </authorList>
    </citation>
    <scope>NUCLEOTIDE SEQUENCE [LARGE SCALE GENOMIC DNA]</scope>
</reference>